<accession>A0A916NPT2</accession>
<protein>
    <recommendedName>
        <fullName evidence="3">DUF4872 domain-containing protein</fullName>
    </recommendedName>
</protein>
<reference evidence="1" key="1">
    <citation type="submission" date="2021-06" db="EMBL/GenBank/DDBJ databases">
        <authorList>
            <person name="Criscuolo A."/>
        </authorList>
    </citation>
    <scope>NUCLEOTIDE SEQUENCE</scope>
    <source>
        <strain evidence="1">CIP111600</strain>
    </source>
</reference>
<comment type="caution">
    <text evidence="1">The sequence shown here is derived from an EMBL/GenBank/DDBJ whole genome shotgun (WGS) entry which is preliminary data.</text>
</comment>
<organism evidence="1 2">
    <name type="scientific">Paenibacillus solanacearum</name>
    <dbReference type="NCBI Taxonomy" id="2048548"/>
    <lineage>
        <taxon>Bacteria</taxon>
        <taxon>Bacillati</taxon>
        <taxon>Bacillota</taxon>
        <taxon>Bacilli</taxon>
        <taxon>Bacillales</taxon>
        <taxon>Paenibacillaceae</taxon>
        <taxon>Paenibacillus</taxon>
    </lineage>
</organism>
<evidence type="ECO:0008006" key="3">
    <source>
        <dbReference type="Google" id="ProtNLM"/>
    </source>
</evidence>
<sequence length="320" mass="36175">MKRTVPGLTWSRQSKTFVDCLHAVLEAAGLWSEPKYMLSGKTGMAFKFCVHQELLPLSVTAYGEWVQEHQPAAENIGIASAIYAGHTRHHTFPLYREAVMREMKASINRGVGVIFWEPEFCVIYGYDDDDQVFFYSDGRSGEEKIKLYDNFGLNFTPYWYAHLILGKVERDPLDVVLQSLRTAVREWETPYKTPPNTDIGSGQLAYRYWITALEKGGFHSFGASYILSSAAQSKRELHAYFREAAPLVSALTYIVPLYGELDALYQDLVAHHSKNPTKQAMALKEASAMEEQAMQCIRAVLAEHPAADRPMPRWGSAPPR</sequence>
<dbReference type="Proteomes" id="UP000693672">
    <property type="component" value="Unassembled WGS sequence"/>
</dbReference>
<evidence type="ECO:0000313" key="1">
    <source>
        <dbReference type="EMBL" id="CAG7617273.1"/>
    </source>
</evidence>
<name>A0A916NPT2_9BACL</name>
<keyword evidence="2" id="KW-1185">Reference proteome</keyword>
<dbReference type="AlphaFoldDB" id="A0A916NPT2"/>
<gene>
    <name evidence="1" type="ORF">PAESOLCIP111_02004</name>
</gene>
<dbReference type="RefSeq" id="WP_218091782.1">
    <property type="nucleotide sequence ID" value="NZ_CAJVAS010000006.1"/>
</dbReference>
<proteinExistence type="predicted"/>
<evidence type="ECO:0000313" key="2">
    <source>
        <dbReference type="Proteomes" id="UP000693672"/>
    </source>
</evidence>
<dbReference type="EMBL" id="CAJVAS010000006">
    <property type="protein sequence ID" value="CAG7617273.1"/>
    <property type="molecule type" value="Genomic_DNA"/>
</dbReference>